<protein>
    <recommendedName>
        <fullName evidence="3">PH domain-containing protein</fullName>
    </recommendedName>
</protein>
<reference evidence="1" key="1">
    <citation type="submission" date="2021-01" db="EMBL/GenBank/DDBJ databases">
        <title>Whole genome shotgun sequence of Rhizocola hellebori NBRC 109834.</title>
        <authorList>
            <person name="Komaki H."/>
            <person name="Tamura T."/>
        </authorList>
    </citation>
    <scope>NUCLEOTIDE SEQUENCE</scope>
    <source>
        <strain evidence="1">NBRC 109834</strain>
    </source>
</reference>
<dbReference type="EMBL" id="BONY01000033">
    <property type="protein sequence ID" value="GIH07114.1"/>
    <property type="molecule type" value="Genomic_DNA"/>
</dbReference>
<sequence>MVLESKAIVQSRGSLWRGIEAVGGRFTLTEKSLSFRAHALNVQSEPLDIPVRDIVGMRKFRTLGIFANGLAVTTISGDEHRLTIGKRGAFLEAITRLNA</sequence>
<organism evidence="1 2">
    <name type="scientific">Rhizocola hellebori</name>
    <dbReference type="NCBI Taxonomy" id="1392758"/>
    <lineage>
        <taxon>Bacteria</taxon>
        <taxon>Bacillati</taxon>
        <taxon>Actinomycetota</taxon>
        <taxon>Actinomycetes</taxon>
        <taxon>Micromonosporales</taxon>
        <taxon>Micromonosporaceae</taxon>
        <taxon>Rhizocola</taxon>
    </lineage>
</organism>
<name>A0A8J3QBY1_9ACTN</name>
<dbReference type="Proteomes" id="UP000612899">
    <property type="component" value="Unassembled WGS sequence"/>
</dbReference>
<accession>A0A8J3QBY1</accession>
<keyword evidence="2" id="KW-1185">Reference proteome</keyword>
<evidence type="ECO:0000313" key="2">
    <source>
        <dbReference type="Proteomes" id="UP000612899"/>
    </source>
</evidence>
<comment type="caution">
    <text evidence="1">The sequence shown here is derived from an EMBL/GenBank/DDBJ whole genome shotgun (WGS) entry which is preliminary data.</text>
</comment>
<evidence type="ECO:0008006" key="3">
    <source>
        <dbReference type="Google" id="ProtNLM"/>
    </source>
</evidence>
<proteinExistence type="predicted"/>
<dbReference type="Gene3D" id="2.30.29.30">
    <property type="entry name" value="Pleckstrin-homology domain (PH domain)/Phosphotyrosine-binding domain (PTB)"/>
    <property type="match status" value="1"/>
</dbReference>
<evidence type="ECO:0000313" key="1">
    <source>
        <dbReference type="EMBL" id="GIH07114.1"/>
    </source>
</evidence>
<dbReference type="AlphaFoldDB" id="A0A8J3QBY1"/>
<gene>
    <name evidence="1" type="ORF">Rhe02_51810</name>
</gene>
<dbReference type="InterPro" id="IPR011993">
    <property type="entry name" value="PH-like_dom_sf"/>
</dbReference>